<dbReference type="AlphaFoldDB" id="A0A4P9YDZ2"/>
<gene>
    <name evidence="2" type="ORF">ROZALSC1DRAFT_24045</name>
</gene>
<sequence>RTPVMKRMFVEDILDSLKDYVKANYGKEDINALDGYIEKHEGCNAWDEETWSLCTIEGFVHLLKNIYAVIKQRPEDKRAKVCETLKIERSDESKPSESEILDIVQDWKLFDDLQANTKVEFKRSVFAHVRRNEIFVCDWYIKLLLKIMENKNELRCPVELERRWNGNTMNDVLLDGHAPEKYIQKGQRTVVDASASKGNYWRCLLRRLTVNGTELFVQVMNLKYCGFSEAIILDEDYLQNYDIAFASSFATVTALTQLIKRRQLNAIRLYNFITNASVGASFRGQLFEALCHVTLPLKAEYNIRRLYHNDQNQNHRQQNLPNIDSETRTSQNIEGKSDNVNVVRIEGDKFIVSKNLKSVYFATVDDENHSI</sequence>
<protein>
    <submittedName>
        <fullName evidence="2">Uncharacterized protein</fullName>
    </submittedName>
</protein>
<feature type="compositionally biased region" description="Low complexity" evidence="1">
    <location>
        <begin position="310"/>
        <end position="319"/>
    </location>
</feature>
<evidence type="ECO:0000256" key="1">
    <source>
        <dbReference type="SAM" id="MobiDB-lite"/>
    </source>
</evidence>
<reference evidence="3" key="1">
    <citation type="journal article" date="2018" name="Nat. Microbiol.">
        <title>Leveraging single-cell genomics to expand the fungal tree of life.</title>
        <authorList>
            <person name="Ahrendt S.R."/>
            <person name="Quandt C.A."/>
            <person name="Ciobanu D."/>
            <person name="Clum A."/>
            <person name="Salamov A."/>
            <person name="Andreopoulos B."/>
            <person name="Cheng J.F."/>
            <person name="Woyke T."/>
            <person name="Pelin A."/>
            <person name="Henrissat B."/>
            <person name="Reynolds N.K."/>
            <person name="Benny G.L."/>
            <person name="Smith M.E."/>
            <person name="James T.Y."/>
            <person name="Grigoriev I.V."/>
        </authorList>
    </citation>
    <scope>NUCLEOTIDE SEQUENCE [LARGE SCALE GENOMIC DNA]</scope>
    <source>
        <strain evidence="3">CSF55</strain>
    </source>
</reference>
<organism evidence="2 3">
    <name type="scientific">Rozella allomycis (strain CSF55)</name>
    <dbReference type="NCBI Taxonomy" id="988480"/>
    <lineage>
        <taxon>Eukaryota</taxon>
        <taxon>Fungi</taxon>
        <taxon>Fungi incertae sedis</taxon>
        <taxon>Cryptomycota</taxon>
        <taxon>Cryptomycota incertae sedis</taxon>
        <taxon>Rozella</taxon>
    </lineage>
</organism>
<proteinExistence type="predicted"/>
<dbReference type="EMBL" id="ML005757">
    <property type="protein sequence ID" value="RKP17597.1"/>
    <property type="molecule type" value="Genomic_DNA"/>
</dbReference>
<evidence type="ECO:0000313" key="3">
    <source>
        <dbReference type="Proteomes" id="UP000281549"/>
    </source>
</evidence>
<accession>A0A4P9YDZ2</accession>
<feature type="non-terminal residue" evidence="2">
    <location>
        <position position="1"/>
    </location>
</feature>
<dbReference type="Proteomes" id="UP000281549">
    <property type="component" value="Unassembled WGS sequence"/>
</dbReference>
<name>A0A4P9YDZ2_ROZAC</name>
<evidence type="ECO:0000313" key="2">
    <source>
        <dbReference type="EMBL" id="RKP17597.1"/>
    </source>
</evidence>
<feature type="region of interest" description="Disordered" evidence="1">
    <location>
        <begin position="310"/>
        <end position="335"/>
    </location>
</feature>
<feature type="compositionally biased region" description="Polar residues" evidence="1">
    <location>
        <begin position="320"/>
        <end position="335"/>
    </location>
</feature>